<evidence type="ECO:0000256" key="1">
    <source>
        <dbReference type="SAM" id="MobiDB-lite"/>
    </source>
</evidence>
<protein>
    <submittedName>
        <fullName evidence="2">Uncharacterized protein</fullName>
    </submittedName>
</protein>
<dbReference type="Proteomes" id="UP000326018">
    <property type="component" value="Unassembled WGS sequence"/>
</dbReference>
<sequence>MGFVLQLQGAFQPVLLPHVFAPPLIDVVDQRPTNLRGFLLAVGTTQPDESRIGVAVDHRVALGFDQLAGAQHDFVAAQGDGRRQARIKKAATTGAKHAVEGVHDDLQRLGQQRIVFAFGGFPAFGDACDDGGQAMSGTGKSRPAKPRYRVGIVRVLEPFDQPHRVNQERADDRGVKAFVVEHQHRFVQPRLRIHDKTTRAGLRRLAAQIRRHKSLAVHQRHVQVRERRHRTAHAIRRQTGDAGPLQQKRQQFGFGENPRDQFTVLEVVLGQRRFVLGEHAVDFVHALVRIVDGLAFAQQGLRDVLQAERGEAPGRRAQGFDAVDDQPAGGGREVMIAVAMLAPLHFLAAAPQSQRHRQTPGVFVQHPHIELHDVPADDRVGVMASEPVVELFQQQRARLAVFELEVDFAVVAIGRAEHVHLTLATAFQGDGIQISLRSGFDVQRDQPQTWSIARVGLHLRIEQQPVSARCAAKAHRRGDEALHHVAFRWAHVGLEHLNVCSAQRGFQAHQLPMLAAIQAEHRSVFEIQQGQRFEFDMFLVVQQRLGLRALAGRQERHRRLMRQANAPGTAIGRQPELDFRTRGGIAPMPGQDEALR</sequence>
<evidence type="ECO:0000313" key="3">
    <source>
        <dbReference type="Proteomes" id="UP000326018"/>
    </source>
</evidence>
<reference evidence="2 3" key="1">
    <citation type="submission" date="2019-09" db="EMBL/GenBank/DDBJ databases">
        <authorList>
            <person name="Chandra G."/>
            <person name="Truman W A."/>
        </authorList>
    </citation>
    <scope>NUCLEOTIDE SEQUENCE [LARGE SCALE GENOMIC DNA]</scope>
    <source>
        <strain evidence="2">PS712</strain>
    </source>
</reference>
<dbReference type="EMBL" id="CABVIB010000079">
    <property type="protein sequence ID" value="VVO42595.1"/>
    <property type="molecule type" value="Genomic_DNA"/>
</dbReference>
<gene>
    <name evidence="2" type="ORF">PS712_06026</name>
</gene>
<dbReference type="AlphaFoldDB" id="A0A5E7FTR5"/>
<proteinExistence type="predicted"/>
<evidence type="ECO:0000313" key="2">
    <source>
        <dbReference type="EMBL" id="VVO42595.1"/>
    </source>
</evidence>
<name>A0A5E7FTR5_PSEFL</name>
<organism evidence="2 3">
    <name type="scientific">Pseudomonas fluorescens</name>
    <dbReference type="NCBI Taxonomy" id="294"/>
    <lineage>
        <taxon>Bacteria</taxon>
        <taxon>Pseudomonadati</taxon>
        <taxon>Pseudomonadota</taxon>
        <taxon>Gammaproteobacteria</taxon>
        <taxon>Pseudomonadales</taxon>
        <taxon>Pseudomonadaceae</taxon>
        <taxon>Pseudomonas</taxon>
    </lineage>
</organism>
<feature type="region of interest" description="Disordered" evidence="1">
    <location>
        <begin position="568"/>
        <end position="596"/>
    </location>
</feature>
<accession>A0A5E7FTR5</accession>